<name>A0ABY2XLM4_9GAMM</name>
<evidence type="ECO:0000313" key="12">
    <source>
        <dbReference type="Proteomes" id="UP000739180"/>
    </source>
</evidence>
<dbReference type="InterPro" id="IPR003141">
    <property type="entry name" value="Pol/His_phosphatase_N"/>
</dbReference>
<dbReference type="Pfam" id="PF07733">
    <property type="entry name" value="DNA_pol3_alpha"/>
    <property type="match status" value="1"/>
</dbReference>
<dbReference type="CDD" id="cd07433">
    <property type="entry name" value="PHP_PolIIIA_DnaE1"/>
    <property type="match status" value="1"/>
</dbReference>
<protein>
    <recommendedName>
        <fullName evidence="3">DNA polymerase III subunit alpha</fullName>
        <ecNumber evidence="2">2.7.7.7</ecNumber>
    </recommendedName>
</protein>
<evidence type="ECO:0000256" key="2">
    <source>
        <dbReference type="ARBA" id="ARBA00012417"/>
    </source>
</evidence>
<evidence type="ECO:0000256" key="3">
    <source>
        <dbReference type="ARBA" id="ARBA00019114"/>
    </source>
</evidence>
<dbReference type="PANTHER" id="PTHR32294">
    <property type="entry name" value="DNA POLYMERASE III SUBUNIT ALPHA"/>
    <property type="match status" value="1"/>
</dbReference>
<dbReference type="InterPro" id="IPR011708">
    <property type="entry name" value="DNA_pol3_alpha_NTPase_dom"/>
</dbReference>
<dbReference type="Pfam" id="PF02811">
    <property type="entry name" value="PHP"/>
    <property type="match status" value="1"/>
</dbReference>
<evidence type="ECO:0000256" key="5">
    <source>
        <dbReference type="ARBA" id="ARBA00022679"/>
    </source>
</evidence>
<evidence type="ECO:0000256" key="4">
    <source>
        <dbReference type="ARBA" id="ARBA00022490"/>
    </source>
</evidence>
<dbReference type="InterPro" id="IPR049821">
    <property type="entry name" value="PolIIIA_DnaE1_PHP"/>
</dbReference>
<evidence type="ECO:0000256" key="6">
    <source>
        <dbReference type="ARBA" id="ARBA00022695"/>
    </source>
</evidence>
<comment type="caution">
    <text evidence="11">The sequence shown here is derived from an EMBL/GenBank/DDBJ whole genome shotgun (WGS) entry which is preliminary data.</text>
</comment>
<evidence type="ECO:0000256" key="7">
    <source>
        <dbReference type="ARBA" id="ARBA00022705"/>
    </source>
</evidence>
<dbReference type="PANTHER" id="PTHR32294:SF0">
    <property type="entry name" value="DNA POLYMERASE III SUBUNIT ALPHA"/>
    <property type="match status" value="1"/>
</dbReference>
<dbReference type="Gene3D" id="2.40.50.140">
    <property type="entry name" value="Nucleic acid-binding proteins"/>
    <property type="match status" value="1"/>
</dbReference>
<evidence type="ECO:0000313" key="11">
    <source>
        <dbReference type="EMBL" id="TMW13100.1"/>
    </source>
</evidence>
<dbReference type="Pfam" id="PF14579">
    <property type="entry name" value="HHH_6"/>
    <property type="match status" value="1"/>
</dbReference>
<dbReference type="InterPro" id="IPR004805">
    <property type="entry name" value="DnaE2/DnaE/PolC"/>
</dbReference>
<evidence type="ECO:0000256" key="8">
    <source>
        <dbReference type="ARBA" id="ARBA00022932"/>
    </source>
</evidence>
<dbReference type="SUPFAM" id="SSF89550">
    <property type="entry name" value="PHP domain-like"/>
    <property type="match status" value="1"/>
</dbReference>
<keyword evidence="7" id="KW-0235">DNA replication</keyword>
<accession>A0ABY2XLM4</accession>
<feature type="domain" description="Polymerase/histidinol phosphatase N-terminal" evidence="10">
    <location>
        <begin position="37"/>
        <end position="104"/>
    </location>
</feature>
<dbReference type="SMART" id="SM00481">
    <property type="entry name" value="POLIIIAc"/>
    <property type="match status" value="1"/>
</dbReference>
<dbReference type="Gene3D" id="1.10.10.1600">
    <property type="entry name" value="Bacterial DNA polymerase III alpha subunit, thumb domain"/>
    <property type="match status" value="1"/>
</dbReference>
<dbReference type="Gene3D" id="1.10.150.870">
    <property type="match status" value="1"/>
</dbReference>
<keyword evidence="4" id="KW-0963">Cytoplasm</keyword>
<dbReference type="NCBIfam" id="NF004226">
    <property type="entry name" value="PRK05673.1"/>
    <property type="match status" value="1"/>
</dbReference>
<dbReference type="Pfam" id="PF17657">
    <property type="entry name" value="DNA_pol3_finger"/>
    <property type="match status" value="1"/>
</dbReference>
<dbReference type="Proteomes" id="UP000739180">
    <property type="component" value="Unassembled WGS sequence"/>
</dbReference>
<keyword evidence="5 11" id="KW-0808">Transferase</keyword>
<dbReference type="GO" id="GO:0003887">
    <property type="term" value="F:DNA-directed DNA polymerase activity"/>
    <property type="evidence" value="ECO:0007669"/>
    <property type="project" value="UniProtKB-EC"/>
</dbReference>
<evidence type="ECO:0000256" key="1">
    <source>
        <dbReference type="ARBA" id="ARBA00004496"/>
    </source>
</evidence>
<dbReference type="InterPro" id="IPR012340">
    <property type="entry name" value="NA-bd_OB-fold"/>
</dbReference>
<dbReference type="EMBL" id="VCQT01000027">
    <property type="protein sequence ID" value="TMW13100.1"/>
    <property type="molecule type" value="Genomic_DNA"/>
</dbReference>
<evidence type="ECO:0000256" key="9">
    <source>
        <dbReference type="ARBA" id="ARBA00049244"/>
    </source>
</evidence>
<comment type="catalytic activity">
    <reaction evidence="9">
        <text>DNA(n) + a 2'-deoxyribonucleoside 5'-triphosphate = DNA(n+1) + diphosphate</text>
        <dbReference type="Rhea" id="RHEA:22508"/>
        <dbReference type="Rhea" id="RHEA-COMP:17339"/>
        <dbReference type="Rhea" id="RHEA-COMP:17340"/>
        <dbReference type="ChEBI" id="CHEBI:33019"/>
        <dbReference type="ChEBI" id="CHEBI:61560"/>
        <dbReference type="ChEBI" id="CHEBI:173112"/>
        <dbReference type="EC" id="2.7.7.7"/>
    </reaction>
</comment>
<dbReference type="Gene3D" id="3.20.20.140">
    <property type="entry name" value="Metal-dependent hydrolases"/>
    <property type="match status" value="1"/>
</dbReference>
<dbReference type="Pfam" id="PF01336">
    <property type="entry name" value="tRNA_anti-codon"/>
    <property type="match status" value="1"/>
</dbReference>
<dbReference type="InterPro" id="IPR041931">
    <property type="entry name" value="DNA_pol3_alpha_thumb_dom"/>
</dbReference>
<keyword evidence="6 11" id="KW-0548">Nucleotidyltransferase</keyword>
<reference evidence="11 12" key="1">
    <citation type="submission" date="2019-05" db="EMBL/GenBank/DDBJ databases">
        <title>Genome of Alcanivorax gelatiniphagus, an oil degrading marine bacteria.</title>
        <authorList>
            <person name="Kwon K.K."/>
        </authorList>
    </citation>
    <scope>NUCLEOTIDE SEQUENCE [LARGE SCALE GENOMIC DNA]</scope>
    <source>
        <strain evidence="11 12">MEBiC 08158</strain>
    </source>
</reference>
<dbReference type="CDD" id="cd04485">
    <property type="entry name" value="DnaE_OBF"/>
    <property type="match status" value="1"/>
</dbReference>
<dbReference type="InterPro" id="IPR016195">
    <property type="entry name" value="Pol/histidinol_Pase-like"/>
</dbReference>
<dbReference type="InterPro" id="IPR029460">
    <property type="entry name" value="DNAPol_HHH"/>
</dbReference>
<dbReference type="NCBIfam" id="TIGR00594">
    <property type="entry name" value="polc"/>
    <property type="match status" value="1"/>
</dbReference>
<keyword evidence="8" id="KW-0239">DNA-directed DNA polymerase</keyword>
<evidence type="ECO:0000259" key="10">
    <source>
        <dbReference type="SMART" id="SM00481"/>
    </source>
</evidence>
<dbReference type="InterPro" id="IPR040982">
    <property type="entry name" value="DNA_pol3_finger"/>
</dbReference>
<dbReference type="InterPro" id="IPR004013">
    <property type="entry name" value="PHP_dom"/>
</dbReference>
<gene>
    <name evidence="11" type="primary">dnaE</name>
    <name evidence="11" type="ORF">FGS76_08530</name>
</gene>
<sequence length="1209" mass="135045">MARWPNTGARSRRWRPVTNPFLPLLPGSPALTEPRFVHLRVHTDYSLVDGVVRVKELIKACGEQRMPAVAVTDENNLFALIKFYSGAMNAGLKPIMGADLWVQADDPEDEPHYVCCLVQNEDGYRNLTLLISRAWQSNQHRGRALIRREWLLELNQGLILLSGARFGEIGRLLLSGKTDQARERAADYQRVFGDRFYLEVQRTERPGDEDCLHASVALAADLGLPVVATNDVRFLRPEDFEAHEARVCIHDGNTLDDPRRPRKYSEQQYLKSEEEMAALFSDLPEALENSVEIARRCTLDIRLGENFLPDFPIPEGLTIEEYFGKVSREGLEERLAVLLDRADADYDEKRAPYDERLRFELDIINQMGFPGYFLIVADFIQWGKQHEVPVGPGRGSGAGSLVAYALKITDLDPIEYDLLFERFLNPERVSMPDFDVDFCMEKRDRVINYVADKYGRDAVSQIITFGTMAAKAVVRDVARVQGKPYGMADRLSKMIPGTPGMTLSKALEQEDNLREFLEDDGNPDKEAVNEIMEMAFKLEGLTRNVGKHAGGVVIAPGKLTDFAPLHCDEEGDNLVTQYDKDDVEAAGLVKFDFLGLKTLTIIDWAVKAANVRREREGEGPLEIERIPLEDKPSFDLLKKGDTTAVFQLESQGMKELIKKLKPDVFEDIIALVALYRPGPLESGMVDNFINRKHGREPLAYPDPQYQHEWLEPILKPTYGVILYQEQVMQIAQVLAGYTLGGADMLRRAMGKKKPEEMAKQREIFESGAKDKGIDPDLAMKIFDLVEKFAGYGFNKSHSAAYALVAYQTAWLKAHYPAEFMAAVISADMQNTDKVVTFIDEAKSMGLKVLPPDVNSCGYRFTVNPDGDIVYGLGAIKGLGEGPIEAIVSARGASGEEGDTGRSFEDLFDFCRRIDLKKTNKRSLEALVRAGALDKLGPNQHFNDRAVLMATLPDAIAAAEQDARNQAAGMMDLFGGGDDHSATTEVAWKPARDWNDEIRLNGERDTLGLFLTGHPIDQFETEVRQFVSNRLNALQPTGKGEAATVAGLVVALRITRSKRSGERMAFITLDDKTGRLEVSVFGKTFAQFGERVQKDALLVIRGGVRMDDYTGGFNLIADEVMDMREARATFGRRLRVKVPVDDGLPATLNRTLAPYRANGQGGGLAVLLDLKHREADVSMFLGDDWRVIPHESLVDDLRGRYGDKAVTLEY</sequence>
<comment type="subcellular location">
    <subcellularLocation>
        <location evidence="1">Cytoplasm</location>
    </subcellularLocation>
</comment>
<dbReference type="InterPro" id="IPR004365">
    <property type="entry name" value="NA-bd_OB_tRNA"/>
</dbReference>
<organism evidence="11 12">
    <name type="scientific">Alloalcanivorax gelatiniphagus</name>
    <dbReference type="NCBI Taxonomy" id="1194167"/>
    <lineage>
        <taxon>Bacteria</taxon>
        <taxon>Pseudomonadati</taxon>
        <taxon>Pseudomonadota</taxon>
        <taxon>Gammaproteobacteria</taxon>
        <taxon>Oceanospirillales</taxon>
        <taxon>Alcanivoracaceae</taxon>
        <taxon>Alloalcanivorax</taxon>
    </lineage>
</organism>
<keyword evidence="12" id="KW-1185">Reference proteome</keyword>
<dbReference type="EC" id="2.7.7.7" evidence="2"/>
<proteinExistence type="predicted"/>